<gene>
    <name evidence="2" type="primary">ahaH</name>
    <name evidence="2" type="ORF">P0O15_05250</name>
</gene>
<dbReference type="NCBIfam" id="TIGR02926">
    <property type="entry name" value="AhaH"/>
    <property type="match status" value="1"/>
</dbReference>
<evidence type="ECO:0000313" key="2">
    <source>
        <dbReference type="EMBL" id="MDF0590580.1"/>
    </source>
</evidence>
<comment type="caution">
    <text evidence="2">The sequence shown here is derived from an EMBL/GenBank/DDBJ whole genome shotgun (WGS) entry which is preliminary data.</text>
</comment>
<sequence length="108" mass="12015">MTRHEILSKIKQAEADAQASIERAQKERDKRIADATAEAMNMVKQAEAEAQEYYEKRLADAEKGVQTKKQVIIDEGMEKVTAMKGGASGKVDKAVEHLLKEFMGLLHA</sequence>
<reference evidence="2 3" key="1">
    <citation type="submission" date="2023-03" db="EMBL/GenBank/DDBJ databases">
        <title>WGS of Methanotrichaceae archaeon Mx.</title>
        <authorList>
            <person name="Sorokin D.Y."/>
            <person name="Merkel A.Y."/>
        </authorList>
    </citation>
    <scope>NUCLEOTIDE SEQUENCE [LARGE SCALE GENOMIC DNA]</scope>
    <source>
        <strain evidence="2 3">Mx</strain>
    </source>
</reference>
<dbReference type="Proteomes" id="UP001220010">
    <property type="component" value="Unassembled WGS sequence"/>
</dbReference>
<proteinExistence type="predicted"/>
<dbReference type="Gene3D" id="1.20.5.2950">
    <property type="match status" value="1"/>
</dbReference>
<accession>A0ABT5X7A8</accession>
<dbReference type="InterPro" id="IPR014275">
    <property type="entry name" value="ATPase_A1A0-cplx_hsu"/>
</dbReference>
<evidence type="ECO:0000313" key="3">
    <source>
        <dbReference type="Proteomes" id="UP001220010"/>
    </source>
</evidence>
<name>A0ABT5X7A8_9EURY</name>
<organism evidence="2 3">
    <name type="scientific">Candidatus Methanocrinis natronophilus</name>
    <dbReference type="NCBI Taxonomy" id="3033396"/>
    <lineage>
        <taxon>Archaea</taxon>
        <taxon>Methanobacteriati</taxon>
        <taxon>Methanobacteriota</taxon>
        <taxon>Stenosarchaea group</taxon>
        <taxon>Methanomicrobia</taxon>
        <taxon>Methanotrichales</taxon>
        <taxon>Methanotrichaceae</taxon>
        <taxon>Methanocrinis</taxon>
    </lineage>
</organism>
<feature type="region of interest" description="Disordered" evidence="1">
    <location>
        <begin position="1"/>
        <end position="25"/>
    </location>
</feature>
<feature type="compositionally biased region" description="Basic and acidic residues" evidence="1">
    <location>
        <begin position="1"/>
        <end position="14"/>
    </location>
</feature>
<dbReference type="EMBL" id="JARFPK010000015">
    <property type="protein sequence ID" value="MDF0590580.1"/>
    <property type="molecule type" value="Genomic_DNA"/>
</dbReference>
<keyword evidence="3" id="KW-1185">Reference proteome</keyword>
<dbReference type="RefSeq" id="WP_316966330.1">
    <property type="nucleotide sequence ID" value="NZ_JARFPK010000015.1"/>
</dbReference>
<evidence type="ECO:0000256" key="1">
    <source>
        <dbReference type="SAM" id="MobiDB-lite"/>
    </source>
</evidence>
<dbReference type="Pfam" id="PF16999">
    <property type="entry name" value="V-ATPase_G_2"/>
    <property type="match status" value="1"/>
</dbReference>
<protein>
    <submittedName>
        <fullName evidence="2">ATP synthase archaeal subunit H</fullName>
    </submittedName>
</protein>